<dbReference type="FunFam" id="3.40.50.2000:FF:000050">
    <property type="entry name" value="UDP-glucuronosyltransferase"/>
    <property type="match status" value="1"/>
</dbReference>
<dbReference type="InterPro" id="IPR002213">
    <property type="entry name" value="UDP_glucos_trans"/>
</dbReference>
<comment type="subcellular location">
    <subcellularLocation>
        <location evidence="5">Membrane</location>
        <topology evidence="5">Single-pass membrane protein</topology>
    </subcellularLocation>
</comment>
<proteinExistence type="inferred from homology"/>
<keyword evidence="5" id="KW-0812">Transmembrane</keyword>
<gene>
    <name evidence="7" type="primary">LOC108743100</name>
</gene>
<evidence type="ECO:0000256" key="1">
    <source>
        <dbReference type="ARBA" id="ARBA00009995"/>
    </source>
</evidence>
<evidence type="ECO:0000256" key="5">
    <source>
        <dbReference type="RuleBase" id="RU362059"/>
    </source>
</evidence>
<dbReference type="GO" id="GO:0015020">
    <property type="term" value="F:glucuronosyltransferase activity"/>
    <property type="evidence" value="ECO:0007669"/>
    <property type="project" value="UniProtKB-EC"/>
</dbReference>
<feature type="chain" id="PRO_5010601377" description="UDP-glucuronosyltransferase" evidence="5">
    <location>
        <begin position="20"/>
        <end position="514"/>
    </location>
</feature>
<accession>A0A1W4XMM5</accession>
<dbReference type="PANTHER" id="PTHR48043:SF159">
    <property type="entry name" value="EG:EG0003.4 PROTEIN-RELATED"/>
    <property type="match status" value="1"/>
</dbReference>
<comment type="similarity">
    <text evidence="1 4">Belongs to the UDP-glycosyltransferase family.</text>
</comment>
<evidence type="ECO:0000256" key="3">
    <source>
        <dbReference type="ARBA" id="ARBA00022679"/>
    </source>
</evidence>
<dbReference type="Gene3D" id="3.40.50.2000">
    <property type="entry name" value="Glycogen Phosphorylase B"/>
    <property type="match status" value="1"/>
</dbReference>
<keyword evidence="3 4" id="KW-0808">Transferase</keyword>
<dbReference type="Pfam" id="PF00201">
    <property type="entry name" value="UDPGT"/>
    <property type="match status" value="1"/>
</dbReference>
<feature type="transmembrane region" description="Helical" evidence="5">
    <location>
        <begin position="468"/>
        <end position="491"/>
    </location>
</feature>
<evidence type="ECO:0000256" key="4">
    <source>
        <dbReference type="RuleBase" id="RU003718"/>
    </source>
</evidence>
<dbReference type="SUPFAM" id="SSF53756">
    <property type="entry name" value="UDP-Glycosyltransferase/glycogen phosphorylase"/>
    <property type="match status" value="1"/>
</dbReference>
<dbReference type="RefSeq" id="XP_018334032.1">
    <property type="nucleotide sequence ID" value="XM_018478530.2"/>
</dbReference>
<sequence length="514" mass="59302">MRNYVLCLSFSLLVCYASSANILAIFHAPSKSHHNLAVKYLRPLAERGHHITLASPHVLKNPPKNWRDVVFKDLGKDVMTDGKIMYKMAGMSSYMKEIITGTIGARFTSQFLEHPAFQDLLNLKDQFDVIIIERFMNDALLGLVHHFKAPYIWFGSMGYSRWTNDLIGNPGSPAYIPDLFLDYTSNMNLWQRFHNTFFFCFAQLHTYFSAWPQQEKLYEKYFPGAPKMKDLYYNASLVFLNTHVSIKYAVPSVPNMIEIGGYHVTPPESLPKDLKDYFDNAPNGVIYFSLGSVVQGKDMPEETRDAILRVFSNLKQKVLWKWEADVTFKVPSNVKFEKWLPQNDLLAHPNLKLFITHGGLLSTIEAVYHGVPLLTLPVFAEQLMNAAETEEYGYGLQLPFAKFDEEKFKQLLTEILNNPKYKNNVQTRSKILKDQETTPIDRAIFWTEYVIRHKGAPHLRSVTLNLKWYQYLLIDVLALAAVIVFVIYYVLKSCLSLIFNKKKNADINRHKKTN</sequence>
<dbReference type="Proteomes" id="UP000192223">
    <property type="component" value="Unplaced"/>
</dbReference>
<evidence type="ECO:0000313" key="7">
    <source>
        <dbReference type="RefSeq" id="XP_018334032.1"/>
    </source>
</evidence>
<dbReference type="InterPro" id="IPR050271">
    <property type="entry name" value="UDP-glycosyltransferase"/>
</dbReference>
<reference evidence="7" key="1">
    <citation type="submission" date="2025-08" db="UniProtKB">
        <authorList>
            <consortium name="RefSeq"/>
        </authorList>
    </citation>
    <scope>IDENTIFICATION</scope>
    <source>
        <tissue evidence="7">Entire body</tissue>
    </source>
</reference>
<organism evidence="6 7">
    <name type="scientific">Agrilus planipennis</name>
    <name type="common">Emerald ash borer</name>
    <name type="synonym">Agrilus marcopoli</name>
    <dbReference type="NCBI Taxonomy" id="224129"/>
    <lineage>
        <taxon>Eukaryota</taxon>
        <taxon>Metazoa</taxon>
        <taxon>Ecdysozoa</taxon>
        <taxon>Arthropoda</taxon>
        <taxon>Hexapoda</taxon>
        <taxon>Insecta</taxon>
        <taxon>Pterygota</taxon>
        <taxon>Neoptera</taxon>
        <taxon>Endopterygota</taxon>
        <taxon>Coleoptera</taxon>
        <taxon>Polyphaga</taxon>
        <taxon>Elateriformia</taxon>
        <taxon>Buprestoidea</taxon>
        <taxon>Buprestidae</taxon>
        <taxon>Agrilinae</taxon>
        <taxon>Agrilus</taxon>
    </lineage>
</organism>
<dbReference type="GO" id="GO:0016020">
    <property type="term" value="C:membrane"/>
    <property type="evidence" value="ECO:0007669"/>
    <property type="project" value="UniProtKB-SubCell"/>
</dbReference>
<dbReference type="OrthoDB" id="5835829at2759"/>
<dbReference type="AlphaFoldDB" id="A0A1W4XMM5"/>
<keyword evidence="5" id="KW-0472">Membrane</keyword>
<dbReference type="PROSITE" id="PS00375">
    <property type="entry name" value="UDPGT"/>
    <property type="match status" value="1"/>
</dbReference>
<evidence type="ECO:0000313" key="6">
    <source>
        <dbReference type="Proteomes" id="UP000192223"/>
    </source>
</evidence>
<comment type="catalytic activity">
    <reaction evidence="5">
        <text>glucuronate acceptor + UDP-alpha-D-glucuronate = acceptor beta-D-glucuronoside + UDP + H(+)</text>
        <dbReference type="Rhea" id="RHEA:21032"/>
        <dbReference type="ChEBI" id="CHEBI:15378"/>
        <dbReference type="ChEBI" id="CHEBI:58052"/>
        <dbReference type="ChEBI" id="CHEBI:58223"/>
        <dbReference type="ChEBI" id="CHEBI:132367"/>
        <dbReference type="ChEBI" id="CHEBI:132368"/>
        <dbReference type="EC" id="2.4.1.17"/>
    </reaction>
</comment>
<name>A0A1W4XMM5_AGRPL</name>
<keyword evidence="5" id="KW-0732">Signal</keyword>
<dbReference type="InParanoid" id="A0A1W4XMM5"/>
<keyword evidence="6" id="KW-1185">Reference proteome</keyword>
<dbReference type="KEGG" id="apln:108743100"/>
<dbReference type="EC" id="2.4.1.17" evidence="5"/>
<keyword evidence="5" id="KW-1133">Transmembrane helix</keyword>
<evidence type="ECO:0000256" key="2">
    <source>
        <dbReference type="ARBA" id="ARBA00022676"/>
    </source>
</evidence>
<dbReference type="GeneID" id="108743100"/>
<dbReference type="CDD" id="cd03784">
    <property type="entry name" value="GT1_Gtf-like"/>
    <property type="match status" value="1"/>
</dbReference>
<dbReference type="InterPro" id="IPR035595">
    <property type="entry name" value="UDP_glycos_trans_CS"/>
</dbReference>
<keyword evidence="2 4" id="KW-0328">Glycosyltransferase</keyword>
<protein>
    <recommendedName>
        <fullName evidence="5">UDP-glucuronosyltransferase</fullName>
        <ecNumber evidence="5">2.4.1.17</ecNumber>
    </recommendedName>
</protein>
<feature type="signal peptide" evidence="5">
    <location>
        <begin position="1"/>
        <end position="19"/>
    </location>
</feature>
<dbReference type="PANTHER" id="PTHR48043">
    <property type="entry name" value="EG:EG0003.4 PROTEIN-RELATED"/>
    <property type="match status" value="1"/>
</dbReference>